<proteinExistence type="predicted"/>
<feature type="transmembrane region" description="Helical" evidence="1">
    <location>
        <begin position="77"/>
        <end position="110"/>
    </location>
</feature>
<reference evidence="2" key="1">
    <citation type="submission" date="2022-08" db="EMBL/GenBank/DDBJ databases">
        <authorList>
            <person name="Deng Y."/>
            <person name="Han X.-F."/>
            <person name="Zhang Y.-Q."/>
        </authorList>
    </citation>
    <scope>NUCLEOTIDE SEQUENCE</scope>
    <source>
        <strain evidence="2">CPCC 205716</strain>
    </source>
</reference>
<evidence type="ECO:0000313" key="3">
    <source>
        <dbReference type="Proteomes" id="UP001165580"/>
    </source>
</evidence>
<organism evidence="2 3">
    <name type="scientific">Herbiconiux gentiana</name>
    <dbReference type="NCBI Taxonomy" id="2970912"/>
    <lineage>
        <taxon>Bacteria</taxon>
        <taxon>Bacillati</taxon>
        <taxon>Actinomycetota</taxon>
        <taxon>Actinomycetes</taxon>
        <taxon>Micrococcales</taxon>
        <taxon>Microbacteriaceae</taxon>
        <taxon>Herbiconiux</taxon>
    </lineage>
</organism>
<feature type="transmembrane region" description="Helical" evidence="1">
    <location>
        <begin position="42"/>
        <end position="65"/>
    </location>
</feature>
<name>A0ABT2GLJ2_9MICO</name>
<evidence type="ECO:0000313" key="2">
    <source>
        <dbReference type="EMBL" id="MCS5715804.1"/>
    </source>
</evidence>
<feature type="transmembrane region" description="Helical" evidence="1">
    <location>
        <begin position="122"/>
        <end position="146"/>
    </location>
</feature>
<keyword evidence="1" id="KW-1133">Transmembrane helix</keyword>
<gene>
    <name evidence="2" type="ORF">NVV95_14730</name>
</gene>
<dbReference type="RefSeq" id="WP_259487315.1">
    <property type="nucleotide sequence ID" value="NZ_JANTEZ010000006.1"/>
</dbReference>
<sequence length="164" mass="16180">MTGTGRQRPHAFVICGAAIAAPLGAGVVLLAVHLALFDSSFYLGEATLIVEAVGLVAIAAVAGLITARRVGVDRPVALIGCTAGAAVAAWVVTVGLLGQAAGVVLVAAVVVVPDAAPTVTVVVVGGFAALAVLEEAAATVLLSVLFGRALRRRGAPPPRPPVLI</sequence>
<feature type="transmembrane region" description="Helical" evidence="1">
    <location>
        <begin position="12"/>
        <end position="36"/>
    </location>
</feature>
<keyword evidence="1" id="KW-0812">Transmembrane</keyword>
<dbReference type="Proteomes" id="UP001165580">
    <property type="component" value="Unassembled WGS sequence"/>
</dbReference>
<dbReference type="EMBL" id="JANTEZ010000006">
    <property type="protein sequence ID" value="MCS5715804.1"/>
    <property type="molecule type" value="Genomic_DNA"/>
</dbReference>
<keyword evidence="3" id="KW-1185">Reference proteome</keyword>
<accession>A0ABT2GLJ2</accession>
<keyword evidence="1" id="KW-0472">Membrane</keyword>
<protein>
    <submittedName>
        <fullName evidence="2">Uncharacterized protein</fullName>
    </submittedName>
</protein>
<evidence type="ECO:0000256" key="1">
    <source>
        <dbReference type="SAM" id="Phobius"/>
    </source>
</evidence>
<comment type="caution">
    <text evidence="2">The sequence shown here is derived from an EMBL/GenBank/DDBJ whole genome shotgun (WGS) entry which is preliminary data.</text>
</comment>